<protein>
    <submittedName>
        <fullName evidence="8">Aldo/keto reductase</fullName>
    </submittedName>
</protein>
<dbReference type="FunFam" id="3.20.20.100:FF:000015">
    <property type="entry name" value="Oxidoreductase, aldo/keto reductase family"/>
    <property type="match status" value="1"/>
</dbReference>
<dbReference type="InterPro" id="IPR036812">
    <property type="entry name" value="NAD(P)_OxRdtase_dom_sf"/>
</dbReference>
<feature type="site" description="Lowers pKa of active site Tyr" evidence="6">
    <location>
        <position position="79"/>
    </location>
</feature>
<dbReference type="PROSITE" id="PS00063">
    <property type="entry name" value="ALDOKETO_REDUCTASE_3"/>
    <property type="match status" value="1"/>
</dbReference>
<dbReference type="Gene3D" id="3.20.20.100">
    <property type="entry name" value="NADP-dependent oxidoreductase domain"/>
    <property type="match status" value="1"/>
</dbReference>
<proteinExistence type="inferred from homology"/>
<feature type="active site" description="Proton donor" evidence="4">
    <location>
        <position position="54"/>
    </location>
</feature>
<keyword evidence="9" id="KW-1185">Reference proteome</keyword>
<sequence>MITHLQDTVLLNNGVEMPGFGLGVYKVEDGKTVQTAVQAALEAGYRMIDTASFYDNEVGVGEAIKQSNIPREELFVTTKVWNDEQGYAETKEAFEKSLQRLGLDYIDLYLIHWPVKEKYAETWKAMEELYESGQVRAIGVSNFHQQHVENLLANSKIVPAINQVEYHPHLTQKPLYAFCKQQGIQLEAWSPLKRGRLMDEPYLLSLAEKYGKTIAQVILRWDIQNEVITIPKSTNPRRIKENAAIFDFSLTEKEMQKISRLNQNDRSGTNPDSYD</sequence>
<dbReference type="Pfam" id="PF00248">
    <property type="entry name" value="Aldo_ket_red"/>
    <property type="match status" value="1"/>
</dbReference>
<reference evidence="9" key="1">
    <citation type="submission" date="2016-11" db="EMBL/GenBank/DDBJ databases">
        <authorList>
            <person name="Varghese N."/>
            <person name="Submissions S."/>
        </authorList>
    </citation>
    <scope>NUCLEOTIDE SEQUENCE [LARGE SCALE GENOMIC DNA]</scope>
    <source>
        <strain evidence="9">CGMCC 1.6496</strain>
    </source>
</reference>
<feature type="domain" description="NADP-dependent oxidoreductase" evidence="7">
    <location>
        <begin position="31"/>
        <end position="262"/>
    </location>
</feature>
<comment type="similarity">
    <text evidence="1">Belongs to the aldo/keto reductase family.</text>
</comment>
<evidence type="ECO:0000256" key="1">
    <source>
        <dbReference type="ARBA" id="ARBA00007905"/>
    </source>
</evidence>
<keyword evidence="2" id="KW-0521">NADP</keyword>
<dbReference type="PIRSF" id="PIRSF000097">
    <property type="entry name" value="AKR"/>
    <property type="match status" value="1"/>
</dbReference>
<evidence type="ECO:0000256" key="3">
    <source>
        <dbReference type="ARBA" id="ARBA00023002"/>
    </source>
</evidence>
<dbReference type="Proteomes" id="UP000184079">
    <property type="component" value="Unassembled WGS sequence"/>
</dbReference>
<gene>
    <name evidence="8" type="ORF">SAMN05421807_10362</name>
</gene>
<dbReference type="InterPro" id="IPR020471">
    <property type="entry name" value="AKR"/>
</dbReference>
<evidence type="ECO:0000256" key="2">
    <source>
        <dbReference type="ARBA" id="ARBA00022857"/>
    </source>
</evidence>
<dbReference type="InterPro" id="IPR023210">
    <property type="entry name" value="NADP_OxRdtase_dom"/>
</dbReference>
<dbReference type="PRINTS" id="PR00069">
    <property type="entry name" value="ALDKETRDTASE"/>
</dbReference>
<dbReference type="PROSITE" id="PS00062">
    <property type="entry name" value="ALDOKETO_REDUCTASE_2"/>
    <property type="match status" value="1"/>
</dbReference>
<evidence type="ECO:0000313" key="8">
    <source>
        <dbReference type="EMBL" id="SHH01025.1"/>
    </source>
</evidence>
<name>A0A1M5PGW6_9BACI</name>
<evidence type="ECO:0000256" key="6">
    <source>
        <dbReference type="PIRSR" id="PIRSR000097-3"/>
    </source>
</evidence>
<evidence type="ECO:0000259" key="7">
    <source>
        <dbReference type="Pfam" id="PF00248"/>
    </source>
</evidence>
<dbReference type="GO" id="GO:0016616">
    <property type="term" value="F:oxidoreductase activity, acting on the CH-OH group of donors, NAD or NADP as acceptor"/>
    <property type="evidence" value="ECO:0007669"/>
    <property type="project" value="UniProtKB-ARBA"/>
</dbReference>
<dbReference type="AlphaFoldDB" id="A0A1M5PGW6"/>
<dbReference type="PANTHER" id="PTHR43827">
    <property type="entry name" value="2,5-DIKETO-D-GLUCONIC ACID REDUCTASE"/>
    <property type="match status" value="1"/>
</dbReference>
<accession>A0A1M5PGW6</accession>
<dbReference type="SUPFAM" id="SSF51430">
    <property type="entry name" value="NAD(P)-linked oxidoreductase"/>
    <property type="match status" value="1"/>
</dbReference>
<dbReference type="RefSeq" id="WP_170861709.1">
    <property type="nucleotide sequence ID" value="NZ_FQXD01000003.1"/>
</dbReference>
<feature type="binding site" evidence="5">
    <location>
        <position position="112"/>
    </location>
    <ligand>
        <name>substrate</name>
    </ligand>
</feature>
<evidence type="ECO:0000313" key="9">
    <source>
        <dbReference type="Proteomes" id="UP000184079"/>
    </source>
</evidence>
<keyword evidence="3" id="KW-0560">Oxidoreductase</keyword>
<dbReference type="InterPro" id="IPR018170">
    <property type="entry name" value="Aldo/ket_reductase_CS"/>
</dbReference>
<organism evidence="8 9">
    <name type="scientific">Virgibacillus chiguensis</name>
    <dbReference type="NCBI Taxonomy" id="411959"/>
    <lineage>
        <taxon>Bacteria</taxon>
        <taxon>Bacillati</taxon>
        <taxon>Bacillota</taxon>
        <taxon>Bacilli</taxon>
        <taxon>Bacillales</taxon>
        <taxon>Bacillaceae</taxon>
        <taxon>Virgibacillus</taxon>
    </lineage>
</organism>
<evidence type="ECO:0000256" key="4">
    <source>
        <dbReference type="PIRSR" id="PIRSR000097-1"/>
    </source>
</evidence>
<evidence type="ECO:0000256" key="5">
    <source>
        <dbReference type="PIRSR" id="PIRSR000097-2"/>
    </source>
</evidence>
<dbReference type="EMBL" id="FQXD01000003">
    <property type="protein sequence ID" value="SHH01025.1"/>
    <property type="molecule type" value="Genomic_DNA"/>
</dbReference>
<dbReference type="PANTHER" id="PTHR43827:SF3">
    <property type="entry name" value="NADP-DEPENDENT OXIDOREDUCTASE DOMAIN-CONTAINING PROTEIN"/>
    <property type="match status" value="1"/>
</dbReference>